<evidence type="ECO:0000313" key="1">
    <source>
        <dbReference type="EMBL" id="CAB1439742.1"/>
    </source>
</evidence>
<accession>A0A9N7YVY5</accession>
<keyword evidence="2" id="KW-1185">Reference proteome</keyword>
<gene>
    <name evidence="1" type="ORF">PLEPLA_LOCUS27513</name>
</gene>
<sequence length="131" mass="14743">MVLLICDDAPEEKEPLIWRRSGHPGEHRPLRRQRAAARDTEAFDIGTLRNLNVIRDPPCGGRHADTPTFFHYSSALARPISPCQTMWCSEFIWDAEDADVDRRPPRTIPADVRVRGQRLGSGVTELTGVAK</sequence>
<name>A0A9N7YVY5_PLEPL</name>
<evidence type="ECO:0000313" key="2">
    <source>
        <dbReference type="Proteomes" id="UP001153269"/>
    </source>
</evidence>
<organism evidence="1 2">
    <name type="scientific">Pleuronectes platessa</name>
    <name type="common">European plaice</name>
    <dbReference type="NCBI Taxonomy" id="8262"/>
    <lineage>
        <taxon>Eukaryota</taxon>
        <taxon>Metazoa</taxon>
        <taxon>Chordata</taxon>
        <taxon>Craniata</taxon>
        <taxon>Vertebrata</taxon>
        <taxon>Euteleostomi</taxon>
        <taxon>Actinopterygii</taxon>
        <taxon>Neopterygii</taxon>
        <taxon>Teleostei</taxon>
        <taxon>Neoteleostei</taxon>
        <taxon>Acanthomorphata</taxon>
        <taxon>Carangaria</taxon>
        <taxon>Pleuronectiformes</taxon>
        <taxon>Pleuronectoidei</taxon>
        <taxon>Pleuronectidae</taxon>
        <taxon>Pleuronectes</taxon>
    </lineage>
</organism>
<proteinExistence type="predicted"/>
<protein>
    <submittedName>
        <fullName evidence="1">Uncharacterized protein</fullName>
    </submittedName>
</protein>
<reference evidence="1" key="1">
    <citation type="submission" date="2020-03" db="EMBL/GenBank/DDBJ databases">
        <authorList>
            <person name="Weist P."/>
        </authorList>
    </citation>
    <scope>NUCLEOTIDE SEQUENCE</scope>
</reference>
<dbReference type="Proteomes" id="UP001153269">
    <property type="component" value="Unassembled WGS sequence"/>
</dbReference>
<dbReference type="EMBL" id="CADEAL010002326">
    <property type="protein sequence ID" value="CAB1439742.1"/>
    <property type="molecule type" value="Genomic_DNA"/>
</dbReference>
<dbReference type="AlphaFoldDB" id="A0A9N7YVY5"/>
<comment type="caution">
    <text evidence="1">The sequence shown here is derived from an EMBL/GenBank/DDBJ whole genome shotgun (WGS) entry which is preliminary data.</text>
</comment>